<dbReference type="Gramene" id="evm.model.ctgX159.1">
    <property type="protein sequence ID" value="cds.evm.model.ctgX159.1"/>
    <property type="gene ID" value="evm.TU.ctgX159.1"/>
</dbReference>
<evidence type="ECO:0000313" key="2">
    <source>
        <dbReference type="EnsemblPlants" id="cds.evm.model.ctgX159.1"/>
    </source>
</evidence>
<feature type="region of interest" description="Disordered" evidence="1">
    <location>
        <begin position="45"/>
        <end position="110"/>
    </location>
</feature>
<keyword evidence="3" id="KW-1185">Reference proteome</keyword>
<dbReference type="Proteomes" id="UP000596661">
    <property type="component" value="Unassembled WGS sequence"/>
</dbReference>
<evidence type="ECO:0000313" key="3">
    <source>
        <dbReference type="Proteomes" id="UP000596661"/>
    </source>
</evidence>
<protein>
    <submittedName>
        <fullName evidence="2">Uncharacterized protein</fullName>
    </submittedName>
</protein>
<proteinExistence type="predicted"/>
<sequence>MSRRRRIGGSDINHFAVPPATDRISQVIGGLFDLVEIRPKFGESFRSDRNQQHGKNIKTKGKCSVRGGDAFDGDGTTVKTTLSRPRSREEEVPANGTPKLGPLSLLRHRG</sequence>
<evidence type="ECO:0000256" key="1">
    <source>
        <dbReference type="SAM" id="MobiDB-lite"/>
    </source>
</evidence>
<dbReference type="EnsemblPlants" id="evm.model.ctgX159.1">
    <property type="protein sequence ID" value="cds.evm.model.ctgX159.1"/>
    <property type="gene ID" value="evm.TU.ctgX159.1"/>
</dbReference>
<organism evidence="2 3">
    <name type="scientific">Cannabis sativa</name>
    <name type="common">Hemp</name>
    <name type="synonym">Marijuana</name>
    <dbReference type="NCBI Taxonomy" id="3483"/>
    <lineage>
        <taxon>Eukaryota</taxon>
        <taxon>Viridiplantae</taxon>
        <taxon>Streptophyta</taxon>
        <taxon>Embryophyta</taxon>
        <taxon>Tracheophyta</taxon>
        <taxon>Spermatophyta</taxon>
        <taxon>Magnoliopsida</taxon>
        <taxon>eudicotyledons</taxon>
        <taxon>Gunneridae</taxon>
        <taxon>Pentapetalae</taxon>
        <taxon>rosids</taxon>
        <taxon>fabids</taxon>
        <taxon>Rosales</taxon>
        <taxon>Cannabaceae</taxon>
        <taxon>Cannabis</taxon>
    </lineage>
</organism>
<reference evidence="2" key="1">
    <citation type="submission" date="2021-03" db="UniProtKB">
        <authorList>
            <consortium name="EnsemblPlants"/>
        </authorList>
    </citation>
    <scope>IDENTIFICATION</scope>
</reference>
<name>A0A803QRR2_CANSA</name>
<dbReference type="AlphaFoldDB" id="A0A803QRR2"/>
<accession>A0A803QRR2</accession>